<proteinExistence type="predicted"/>
<evidence type="ECO:0000256" key="2">
    <source>
        <dbReference type="ARBA" id="ARBA00022692"/>
    </source>
</evidence>
<evidence type="ECO:0000256" key="1">
    <source>
        <dbReference type="ARBA" id="ARBA00004141"/>
    </source>
</evidence>
<evidence type="ECO:0000259" key="6">
    <source>
        <dbReference type="Pfam" id="PF05154"/>
    </source>
</evidence>
<dbReference type="Proteomes" id="UP000245369">
    <property type="component" value="Chromosome"/>
</dbReference>
<dbReference type="Pfam" id="PF05154">
    <property type="entry name" value="TM2"/>
    <property type="match status" value="1"/>
</dbReference>
<dbReference type="InterPro" id="IPR050932">
    <property type="entry name" value="TM2D1-3-like"/>
</dbReference>
<evidence type="ECO:0000256" key="3">
    <source>
        <dbReference type="ARBA" id="ARBA00022989"/>
    </source>
</evidence>
<accession>A0ABN5LI42</accession>
<dbReference type="EMBL" id="CP029490">
    <property type="protein sequence ID" value="AWN20381.1"/>
    <property type="molecule type" value="Genomic_DNA"/>
</dbReference>
<keyword evidence="2 5" id="KW-0812">Transmembrane</keyword>
<comment type="subcellular location">
    <subcellularLocation>
        <location evidence="1">Membrane</location>
        <topology evidence="1">Multi-pass membrane protein</topology>
    </subcellularLocation>
</comment>
<evidence type="ECO:0000313" key="8">
    <source>
        <dbReference type="Proteomes" id="UP000245369"/>
    </source>
</evidence>
<evidence type="ECO:0000256" key="4">
    <source>
        <dbReference type="ARBA" id="ARBA00023136"/>
    </source>
</evidence>
<name>A0ABN5LI42_9STRE</name>
<dbReference type="PANTHER" id="PTHR21016:SF25">
    <property type="entry name" value="TM2 DOMAIN-CONTAINING PROTEIN DDB_G0277895-RELATED"/>
    <property type="match status" value="1"/>
</dbReference>
<keyword evidence="4 5" id="KW-0472">Membrane</keyword>
<evidence type="ECO:0000256" key="5">
    <source>
        <dbReference type="SAM" id="Phobius"/>
    </source>
</evidence>
<keyword evidence="8" id="KW-1185">Reference proteome</keyword>
<feature type="domain" description="TM2" evidence="6">
    <location>
        <begin position="45"/>
        <end position="97"/>
    </location>
</feature>
<reference evidence="7 8" key="1">
    <citation type="submission" date="2018-05" db="EMBL/GenBank/DDBJ databases">
        <title>Complete genome sequences of Streptococcus sobrinus.</title>
        <authorList>
            <person name="Sales M."/>
            <person name="Jensen P.A."/>
        </authorList>
    </citation>
    <scope>NUCLEOTIDE SEQUENCE [LARGE SCALE GENOMIC DNA]</scope>
    <source>
        <strain evidence="7 8">SL1</strain>
    </source>
</reference>
<feature type="transmembrane region" description="Helical" evidence="5">
    <location>
        <begin position="49"/>
        <end position="67"/>
    </location>
</feature>
<evidence type="ECO:0000313" key="7">
    <source>
        <dbReference type="EMBL" id="AWN20381.1"/>
    </source>
</evidence>
<sequence length="131" mass="14509">MSTFSDSFIAANMRKFPPETLPSIRQRLEGLDDRQINDIVGMPLKDPTIALLFSIFLGAYGVDRFYLGQAGLGVGKLLVTIFTLGLGGFIWHIVDGFLIMGATREENLKTLNHVFHALTNQAGVVFDSAWY</sequence>
<dbReference type="RefSeq" id="WP_002962421.1">
    <property type="nucleotide sequence ID" value="NZ_CP029490.1"/>
</dbReference>
<dbReference type="GeneID" id="93923494"/>
<gene>
    <name evidence="7" type="ORF">DK182_03045</name>
</gene>
<keyword evidence="3 5" id="KW-1133">Transmembrane helix</keyword>
<feature type="transmembrane region" description="Helical" evidence="5">
    <location>
        <begin position="74"/>
        <end position="94"/>
    </location>
</feature>
<dbReference type="PANTHER" id="PTHR21016">
    <property type="entry name" value="BETA-AMYLOID BINDING PROTEIN-RELATED"/>
    <property type="match status" value="1"/>
</dbReference>
<protein>
    <submittedName>
        <fullName evidence="7">TM2 domain-containing protein</fullName>
    </submittedName>
</protein>
<dbReference type="InterPro" id="IPR007829">
    <property type="entry name" value="TM2"/>
</dbReference>
<organism evidence="7 8">
    <name type="scientific">Streptococcus sobrinus</name>
    <dbReference type="NCBI Taxonomy" id="1310"/>
    <lineage>
        <taxon>Bacteria</taxon>
        <taxon>Bacillati</taxon>
        <taxon>Bacillota</taxon>
        <taxon>Bacilli</taxon>
        <taxon>Lactobacillales</taxon>
        <taxon>Streptococcaceae</taxon>
        <taxon>Streptococcus</taxon>
    </lineage>
</organism>